<dbReference type="InterPro" id="IPR001650">
    <property type="entry name" value="Helicase_C-like"/>
</dbReference>
<dbReference type="GO" id="GO:0003724">
    <property type="term" value="F:RNA helicase activity"/>
    <property type="evidence" value="ECO:0007669"/>
    <property type="project" value="UniProtKB-EC"/>
</dbReference>
<dbReference type="GO" id="GO:0005634">
    <property type="term" value="C:nucleus"/>
    <property type="evidence" value="ECO:0007669"/>
    <property type="project" value="UniProtKB-SubCell"/>
</dbReference>
<name>A0AAX4PEK8_9CHLO</name>
<organism evidence="19 20">
    <name type="scientific">Chloropicon roscoffensis</name>
    <dbReference type="NCBI Taxonomy" id="1461544"/>
    <lineage>
        <taxon>Eukaryota</taxon>
        <taxon>Viridiplantae</taxon>
        <taxon>Chlorophyta</taxon>
        <taxon>Chloropicophyceae</taxon>
        <taxon>Chloropicales</taxon>
        <taxon>Chloropicaceae</taxon>
        <taxon>Chloropicon</taxon>
    </lineage>
</organism>
<dbReference type="GO" id="GO:0006397">
    <property type="term" value="P:mRNA processing"/>
    <property type="evidence" value="ECO:0007669"/>
    <property type="project" value="UniProtKB-KW"/>
</dbReference>
<evidence type="ECO:0000256" key="5">
    <source>
        <dbReference type="ARBA" id="ARBA00022801"/>
    </source>
</evidence>
<evidence type="ECO:0000256" key="9">
    <source>
        <dbReference type="ARBA" id="ARBA00023242"/>
    </source>
</evidence>
<dbReference type="Pfam" id="PF00270">
    <property type="entry name" value="DEAD"/>
    <property type="match status" value="1"/>
</dbReference>
<evidence type="ECO:0000259" key="16">
    <source>
        <dbReference type="PROSITE" id="PS51192"/>
    </source>
</evidence>
<feature type="compositionally biased region" description="Basic and acidic residues" evidence="15">
    <location>
        <begin position="125"/>
        <end position="141"/>
    </location>
</feature>
<evidence type="ECO:0000256" key="14">
    <source>
        <dbReference type="RuleBase" id="RU000492"/>
    </source>
</evidence>
<evidence type="ECO:0000256" key="6">
    <source>
        <dbReference type="ARBA" id="ARBA00022806"/>
    </source>
</evidence>
<feature type="region of interest" description="Disordered" evidence="15">
    <location>
        <begin position="1"/>
        <end position="161"/>
    </location>
</feature>
<reference evidence="19 20" key="1">
    <citation type="submission" date="2024-03" db="EMBL/GenBank/DDBJ databases">
        <title>Complete genome sequence of the green alga Chloropicon roscoffensis RCC1871.</title>
        <authorList>
            <person name="Lemieux C."/>
            <person name="Pombert J.-F."/>
            <person name="Otis C."/>
            <person name="Turmel M."/>
        </authorList>
    </citation>
    <scope>NUCLEOTIDE SEQUENCE [LARGE SCALE GENOMIC DNA]</scope>
    <source>
        <strain evidence="19 20">RCC1871</strain>
    </source>
</reference>
<evidence type="ECO:0000256" key="15">
    <source>
        <dbReference type="SAM" id="MobiDB-lite"/>
    </source>
</evidence>
<dbReference type="Pfam" id="PF25430">
    <property type="entry name" value="DDX23"/>
    <property type="match status" value="1"/>
</dbReference>
<dbReference type="EMBL" id="CP151509">
    <property type="protein sequence ID" value="WZN64412.1"/>
    <property type="molecule type" value="Genomic_DNA"/>
</dbReference>
<evidence type="ECO:0000256" key="4">
    <source>
        <dbReference type="ARBA" id="ARBA00022741"/>
    </source>
</evidence>
<dbReference type="GO" id="GO:0008380">
    <property type="term" value="P:RNA splicing"/>
    <property type="evidence" value="ECO:0007669"/>
    <property type="project" value="UniProtKB-KW"/>
</dbReference>
<dbReference type="PROSITE" id="PS00039">
    <property type="entry name" value="DEAD_ATP_HELICASE"/>
    <property type="match status" value="1"/>
</dbReference>
<dbReference type="InterPro" id="IPR014001">
    <property type="entry name" value="Helicase_ATP-bd"/>
</dbReference>
<feature type="domain" description="Helicase ATP-binding" evidence="16">
    <location>
        <begin position="308"/>
        <end position="504"/>
    </location>
</feature>
<dbReference type="InterPro" id="IPR027417">
    <property type="entry name" value="P-loop_NTPase"/>
</dbReference>
<feature type="short sequence motif" description="Q motif" evidence="13">
    <location>
        <begin position="277"/>
        <end position="305"/>
    </location>
</feature>
<dbReference type="Pfam" id="PF00271">
    <property type="entry name" value="Helicase_C"/>
    <property type="match status" value="1"/>
</dbReference>
<evidence type="ECO:0000256" key="2">
    <source>
        <dbReference type="ARBA" id="ARBA00012552"/>
    </source>
</evidence>
<dbReference type="GO" id="GO:0005524">
    <property type="term" value="F:ATP binding"/>
    <property type="evidence" value="ECO:0007669"/>
    <property type="project" value="UniProtKB-KW"/>
</dbReference>
<keyword evidence="20" id="KW-1185">Reference proteome</keyword>
<dbReference type="PROSITE" id="PS51192">
    <property type="entry name" value="HELICASE_ATP_BIND_1"/>
    <property type="match status" value="1"/>
</dbReference>
<evidence type="ECO:0000256" key="3">
    <source>
        <dbReference type="ARBA" id="ARBA00022664"/>
    </source>
</evidence>
<proteinExistence type="inferred from homology"/>
<dbReference type="EC" id="3.6.4.13" evidence="2"/>
<dbReference type="Gene3D" id="3.40.50.300">
    <property type="entry name" value="P-loop containing nucleotide triphosphate hydrolases"/>
    <property type="match status" value="2"/>
</dbReference>
<keyword evidence="4 14" id="KW-0547">Nucleotide-binding</keyword>
<keyword evidence="5 14" id="KW-0378">Hydrolase</keyword>
<dbReference type="InterPro" id="IPR014014">
    <property type="entry name" value="RNA_helicase_DEAD_Q_motif"/>
</dbReference>
<dbReference type="InterPro" id="IPR011545">
    <property type="entry name" value="DEAD/DEAH_box_helicase_dom"/>
</dbReference>
<evidence type="ECO:0000256" key="11">
    <source>
        <dbReference type="ARBA" id="ARBA00047984"/>
    </source>
</evidence>
<evidence type="ECO:0000259" key="17">
    <source>
        <dbReference type="PROSITE" id="PS51194"/>
    </source>
</evidence>
<evidence type="ECO:0000313" key="19">
    <source>
        <dbReference type="EMBL" id="WZN64412.1"/>
    </source>
</evidence>
<dbReference type="CDD" id="cd17945">
    <property type="entry name" value="DEADc_DDX23"/>
    <property type="match status" value="1"/>
</dbReference>
<dbReference type="SUPFAM" id="SSF52540">
    <property type="entry name" value="P-loop containing nucleoside triphosphate hydrolases"/>
    <property type="match status" value="1"/>
</dbReference>
<evidence type="ECO:0000256" key="7">
    <source>
        <dbReference type="ARBA" id="ARBA00022840"/>
    </source>
</evidence>
<evidence type="ECO:0000256" key="1">
    <source>
        <dbReference type="ARBA" id="ARBA00004123"/>
    </source>
</evidence>
<evidence type="ECO:0000313" key="20">
    <source>
        <dbReference type="Proteomes" id="UP001472866"/>
    </source>
</evidence>
<dbReference type="InterPro" id="IPR000629">
    <property type="entry name" value="RNA-helicase_DEAD-box_CS"/>
</dbReference>
<dbReference type="FunFam" id="3.40.50.300:FF:000322">
    <property type="entry name" value="probable ATP-dependent RNA helicase DDX23"/>
    <property type="match status" value="1"/>
</dbReference>
<feature type="domain" description="Helicase C-terminal" evidence="17">
    <location>
        <begin position="531"/>
        <end position="677"/>
    </location>
</feature>
<feature type="compositionally biased region" description="Basic residues" evidence="15">
    <location>
        <begin position="115"/>
        <end position="124"/>
    </location>
</feature>
<dbReference type="SMART" id="SM00490">
    <property type="entry name" value="HELICc"/>
    <property type="match status" value="1"/>
</dbReference>
<dbReference type="PANTHER" id="PTHR47958">
    <property type="entry name" value="ATP-DEPENDENT RNA HELICASE DBP3"/>
    <property type="match status" value="1"/>
</dbReference>
<keyword evidence="7 14" id="KW-0067">ATP-binding</keyword>
<dbReference type="CDD" id="cd18787">
    <property type="entry name" value="SF2_C_DEAD"/>
    <property type="match status" value="1"/>
</dbReference>
<dbReference type="InterPro" id="IPR057479">
    <property type="entry name" value="PRP28/DDX23-like_helical"/>
</dbReference>
<evidence type="ECO:0000256" key="10">
    <source>
        <dbReference type="ARBA" id="ARBA00037954"/>
    </source>
</evidence>
<dbReference type="PROSITE" id="PS51194">
    <property type="entry name" value="HELICASE_CTER"/>
    <property type="match status" value="1"/>
</dbReference>
<feature type="compositionally biased region" description="Basic and acidic residues" evidence="15">
    <location>
        <begin position="35"/>
        <end position="53"/>
    </location>
</feature>
<accession>A0AAX4PEK8</accession>
<keyword evidence="8" id="KW-0508">mRNA splicing</keyword>
<keyword evidence="3" id="KW-0507">mRNA processing</keyword>
<comment type="catalytic activity">
    <reaction evidence="11">
        <text>ATP + H2O = ADP + phosphate + H(+)</text>
        <dbReference type="Rhea" id="RHEA:13065"/>
        <dbReference type="ChEBI" id="CHEBI:15377"/>
        <dbReference type="ChEBI" id="CHEBI:15378"/>
        <dbReference type="ChEBI" id="CHEBI:30616"/>
        <dbReference type="ChEBI" id="CHEBI:43474"/>
        <dbReference type="ChEBI" id="CHEBI:456216"/>
        <dbReference type="EC" id="3.6.4.13"/>
    </reaction>
</comment>
<protein>
    <recommendedName>
        <fullName evidence="12">DEAD-box ATP-dependent RNA helicase 21</fullName>
        <ecNumber evidence="2">3.6.4.13</ecNumber>
    </recommendedName>
</protein>
<comment type="similarity">
    <text evidence="10">Belongs to the DEAD box helicase family. DDX23/PRP28 subfamily.</text>
</comment>
<evidence type="ECO:0000256" key="13">
    <source>
        <dbReference type="PROSITE-ProRule" id="PRU00552"/>
    </source>
</evidence>
<dbReference type="FunFam" id="3.40.50.300:FF:000008">
    <property type="entry name" value="ATP-dependent RNA helicase RhlB"/>
    <property type="match status" value="1"/>
</dbReference>
<evidence type="ECO:0000256" key="12">
    <source>
        <dbReference type="ARBA" id="ARBA00068856"/>
    </source>
</evidence>
<dbReference type="SMART" id="SM00487">
    <property type="entry name" value="DEXDc"/>
    <property type="match status" value="1"/>
</dbReference>
<comment type="subcellular location">
    <subcellularLocation>
        <location evidence="1">Nucleus</location>
    </subcellularLocation>
</comment>
<evidence type="ECO:0000256" key="8">
    <source>
        <dbReference type="ARBA" id="ARBA00023187"/>
    </source>
</evidence>
<dbReference type="PROSITE" id="PS51195">
    <property type="entry name" value="Q_MOTIF"/>
    <property type="match status" value="1"/>
</dbReference>
<keyword evidence="9" id="KW-0539">Nucleus</keyword>
<feature type="domain" description="DEAD-box RNA helicase Q" evidence="18">
    <location>
        <begin position="277"/>
        <end position="305"/>
    </location>
</feature>
<gene>
    <name evidence="19" type="ORF">HKI87_09g59680</name>
</gene>
<dbReference type="AlphaFoldDB" id="A0AAX4PEK8"/>
<evidence type="ECO:0000259" key="18">
    <source>
        <dbReference type="PROSITE" id="PS51195"/>
    </source>
</evidence>
<keyword evidence="6 14" id="KW-0347">Helicase</keyword>
<dbReference type="GO" id="GO:0003676">
    <property type="term" value="F:nucleic acid binding"/>
    <property type="evidence" value="ECO:0007669"/>
    <property type="project" value="InterPro"/>
</dbReference>
<dbReference type="GO" id="GO:0016787">
    <property type="term" value="F:hydrolase activity"/>
    <property type="evidence" value="ECO:0007669"/>
    <property type="project" value="UniProtKB-KW"/>
</dbReference>
<sequence>MSGGGKGPVSLEDLLKRKRNLQESQSRPVFMSRKKREELRALERSQEENKKNSQAEATRARSGANPSSRAKANEAMPMDLEDGKIGRDDRRPLKRGRDERTRRDRDRGRDDRGDRHHHSYRRERRGADQGGRGRGEREHEASGSGARGTKIVPKLSEKERELEAIKRQYLGEEKQKRKARKASDRYKFKFDWDATEDTSADPNALYQRTVEASLLFGRGRRGGDELARVGKGSGLGDDRRWSDKSLEEMTERDWRIFREDHSISFKGSRIPRPFRSWDDAARSMPESILRGVRDAGYKKPSPIQMAAMPIGLQQRDVIGVAETGSGKTCAFVLPMLSYISKQPPMTTEEVAANGPYAIVLAPTRELAQQIEEETTKFAKHMGYRVVCVVGGQSISEQGAQLRRGCEIVIATPGRLLDCLQSSYAVLNQCNYVVLDEADRMIDMGFEPQVQGILDAMPSTNLKPEDESVELEADRVYRTTYMFSATMPPAVERLAKKYLRSAVVVTIGRAGKAGANVTQTIRLIKENEKPSKLKQELYEINDDTKQCIVFVNTKSQCNSVAKQVEKLGHYCVVLHGGKAQDQREAAIKEFKAKRCSVLVATDVAGRGIDVDNVTKVVNYDMPNNIESYTHRIGRTGRAGKKGHAVSLLTMADERIFYDLVQLLKEAGQKVPSDLMKQEAARKRPMPGPR</sequence>
<feature type="compositionally biased region" description="Basic and acidic residues" evidence="15">
    <location>
        <begin position="81"/>
        <end position="114"/>
    </location>
</feature>
<dbReference type="Proteomes" id="UP001472866">
    <property type="component" value="Chromosome 09"/>
</dbReference>